<dbReference type="EMBL" id="LSYV01000002">
    <property type="protein sequence ID" value="KXZ56627.1"/>
    <property type="molecule type" value="Genomic_DNA"/>
</dbReference>
<dbReference type="OrthoDB" id="1679203at2759"/>
<keyword evidence="1" id="KW-0444">Lipid biosynthesis</keyword>
<dbReference type="Proteomes" id="UP000075714">
    <property type="component" value="Unassembled WGS sequence"/>
</dbReference>
<dbReference type="Gene3D" id="3.40.50.720">
    <property type="entry name" value="NAD(P)-binding Rossmann-like Domain"/>
    <property type="match status" value="1"/>
</dbReference>
<comment type="caution">
    <text evidence="4">The sequence shown here is derived from an EMBL/GenBank/DDBJ whole genome shotgun (WGS) entry which is preliminary data.</text>
</comment>
<dbReference type="PANTHER" id="PTHR11011:SF45">
    <property type="entry name" value="FATTY ACYL-COA REDUCTASE CG8306-RELATED"/>
    <property type="match status" value="1"/>
</dbReference>
<evidence type="ECO:0000313" key="5">
    <source>
        <dbReference type="Proteomes" id="UP000075714"/>
    </source>
</evidence>
<name>A0A150H374_GONPE</name>
<keyword evidence="1" id="KW-0443">Lipid metabolism</keyword>
<feature type="compositionally biased region" description="Low complexity" evidence="2">
    <location>
        <begin position="18"/>
        <end position="41"/>
    </location>
</feature>
<sequence length="678" mass="70214">MSCAQPPSIPAHPPPASSPGSTTSSNAGAASGSSGNEFASSDASARQPPKDGLEGPPRLSVLEALAGKAVLITGATGYLGGVVLEQLLRVAGSVVGPVYVLARARAGKDPRERVARVLGSGLFTQLRRSHRASLAKVVCLEGDLMHPGCGISEAALREMAAQPALVVIHSAARIALDDPIQETLRNNYESTRRLLGLLESRLPNCAGFVHVSTAFVGMNQPHNSVVPERLQPLMFGDQRVDHAGLAHDLLTCDKEMADLRAAVLCKHLGKHLSEALVEQYHREGRLAGGACIVRPSLVSAIAGAPYPGYVGNLAGPSGYVTAFALGFFNRDSIAWHAWHLLDSVPGDVAAAVTLGAAAALAAGIRSREALHQLAAAAAGAAPPAPKAAPKDEAGPAPAAMSRVPCPAPAEMVGPEASPGGDAGGGGEVLVFHAASSSVNPIMHVEAYELGRRFFKKHTFKWRLGGYFKVDADYVPVPWKVAFKKRITGAKVALAAGLLGCFGEKREARRLRTGFTAWSYANDVRHDKTLFFSVRNVLALERYMAAVCKLFMGLPVPPSTPELPHAFVFQPIEVIPERDWPALAGAPKVSRGGGVPVEPPPTAALAALTPVAPAAASVALTSAAQQEADAEKEIRKNGVTAAAAAAAVGAGTAAGVWGRKAAPALAVPPVALEVTGRVG</sequence>
<dbReference type="GO" id="GO:0102965">
    <property type="term" value="F:alcohol-forming long-chain fatty acyl-CoA reductase activity"/>
    <property type="evidence" value="ECO:0007669"/>
    <property type="project" value="UniProtKB-EC"/>
</dbReference>
<evidence type="ECO:0000259" key="3">
    <source>
        <dbReference type="Pfam" id="PF07993"/>
    </source>
</evidence>
<accession>A0A150H374</accession>
<dbReference type="InterPro" id="IPR013120">
    <property type="entry name" value="FAR_NAD-bd"/>
</dbReference>
<keyword evidence="1" id="KW-0560">Oxidoreductase</keyword>
<reference evidence="5" key="1">
    <citation type="journal article" date="2016" name="Nat. Commun.">
        <title>The Gonium pectorale genome demonstrates co-option of cell cycle regulation during the evolution of multicellularity.</title>
        <authorList>
            <person name="Hanschen E.R."/>
            <person name="Marriage T.N."/>
            <person name="Ferris P.J."/>
            <person name="Hamaji T."/>
            <person name="Toyoda A."/>
            <person name="Fujiyama A."/>
            <person name="Neme R."/>
            <person name="Noguchi H."/>
            <person name="Minakuchi Y."/>
            <person name="Suzuki M."/>
            <person name="Kawai-Toyooka H."/>
            <person name="Smith D.R."/>
            <person name="Sparks H."/>
            <person name="Anderson J."/>
            <person name="Bakaric R."/>
            <person name="Luria V."/>
            <person name="Karger A."/>
            <person name="Kirschner M.W."/>
            <person name="Durand P.M."/>
            <person name="Michod R.E."/>
            <person name="Nozaki H."/>
            <person name="Olson B.J."/>
        </authorList>
    </citation>
    <scope>NUCLEOTIDE SEQUENCE [LARGE SCALE GENOMIC DNA]</scope>
    <source>
        <strain evidence="5">NIES-2863</strain>
    </source>
</reference>
<evidence type="ECO:0000256" key="1">
    <source>
        <dbReference type="RuleBase" id="RU363097"/>
    </source>
</evidence>
<dbReference type="GO" id="GO:0080019">
    <property type="term" value="F:alcohol-forming very long-chain fatty acyl-CoA reductase activity"/>
    <property type="evidence" value="ECO:0007669"/>
    <property type="project" value="InterPro"/>
</dbReference>
<feature type="region of interest" description="Disordered" evidence="2">
    <location>
        <begin position="381"/>
        <end position="401"/>
    </location>
</feature>
<proteinExistence type="inferred from homology"/>
<protein>
    <recommendedName>
        <fullName evidence="1">Fatty acyl-CoA reductase</fullName>
        <ecNumber evidence="1">1.2.1.84</ecNumber>
    </recommendedName>
</protein>
<comment type="similarity">
    <text evidence="1">Belongs to the fatty acyl-CoA reductase family.</text>
</comment>
<dbReference type="GO" id="GO:0035336">
    <property type="term" value="P:long-chain fatty-acyl-CoA metabolic process"/>
    <property type="evidence" value="ECO:0007669"/>
    <property type="project" value="TreeGrafter"/>
</dbReference>
<feature type="domain" description="Thioester reductase (TE)" evidence="3">
    <location>
        <begin position="72"/>
        <end position="351"/>
    </location>
</feature>
<keyword evidence="1" id="KW-0521">NADP</keyword>
<keyword evidence="5" id="KW-1185">Reference proteome</keyword>
<dbReference type="STRING" id="33097.A0A150H374"/>
<dbReference type="EC" id="1.2.1.84" evidence="1"/>
<feature type="compositionally biased region" description="Pro residues" evidence="2">
    <location>
        <begin position="7"/>
        <end position="17"/>
    </location>
</feature>
<comment type="catalytic activity">
    <reaction evidence="1">
        <text>a long-chain fatty acyl-CoA + 2 NADPH + 2 H(+) = a long-chain primary fatty alcohol + 2 NADP(+) + CoA</text>
        <dbReference type="Rhea" id="RHEA:52716"/>
        <dbReference type="ChEBI" id="CHEBI:15378"/>
        <dbReference type="ChEBI" id="CHEBI:57287"/>
        <dbReference type="ChEBI" id="CHEBI:57783"/>
        <dbReference type="ChEBI" id="CHEBI:58349"/>
        <dbReference type="ChEBI" id="CHEBI:77396"/>
        <dbReference type="ChEBI" id="CHEBI:83139"/>
        <dbReference type="EC" id="1.2.1.84"/>
    </reaction>
</comment>
<organism evidence="4 5">
    <name type="scientific">Gonium pectorale</name>
    <name type="common">Green alga</name>
    <dbReference type="NCBI Taxonomy" id="33097"/>
    <lineage>
        <taxon>Eukaryota</taxon>
        <taxon>Viridiplantae</taxon>
        <taxon>Chlorophyta</taxon>
        <taxon>core chlorophytes</taxon>
        <taxon>Chlorophyceae</taxon>
        <taxon>CS clade</taxon>
        <taxon>Chlamydomonadales</taxon>
        <taxon>Volvocaceae</taxon>
        <taxon>Gonium</taxon>
    </lineage>
</organism>
<dbReference type="AlphaFoldDB" id="A0A150H374"/>
<comment type="function">
    <text evidence="1">Catalyzes the reduction of fatty acyl-CoA to fatty alcohols.</text>
</comment>
<feature type="region of interest" description="Disordered" evidence="2">
    <location>
        <begin position="1"/>
        <end position="57"/>
    </location>
</feature>
<dbReference type="InterPro" id="IPR026055">
    <property type="entry name" value="FAR"/>
</dbReference>
<gene>
    <name evidence="4" type="ORF">GPECTOR_1g565</name>
</gene>
<evidence type="ECO:0000313" key="4">
    <source>
        <dbReference type="EMBL" id="KXZ56627.1"/>
    </source>
</evidence>
<dbReference type="Pfam" id="PF07993">
    <property type="entry name" value="NAD_binding_4"/>
    <property type="match status" value="1"/>
</dbReference>
<dbReference type="InterPro" id="IPR036291">
    <property type="entry name" value="NAD(P)-bd_dom_sf"/>
</dbReference>
<dbReference type="PANTHER" id="PTHR11011">
    <property type="entry name" value="MALE STERILITY PROTEIN 2-RELATED"/>
    <property type="match status" value="1"/>
</dbReference>
<dbReference type="SUPFAM" id="SSF51735">
    <property type="entry name" value="NAD(P)-binding Rossmann-fold domains"/>
    <property type="match status" value="1"/>
</dbReference>
<evidence type="ECO:0000256" key="2">
    <source>
        <dbReference type="SAM" id="MobiDB-lite"/>
    </source>
</evidence>